<dbReference type="EMBL" id="FNBW01000005">
    <property type="protein sequence ID" value="SDF65006.1"/>
    <property type="molecule type" value="Genomic_DNA"/>
</dbReference>
<dbReference type="InterPro" id="IPR036188">
    <property type="entry name" value="FAD/NAD-bd_sf"/>
</dbReference>
<reference evidence="4 5" key="1">
    <citation type="submission" date="2016-10" db="EMBL/GenBank/DDBJ databases">
        <authorList>
            <person name="Varghese N."/>
            <person name="Submissions S."/>
        </authorList>
    </citation>
    <scope>NUCLEOTIDE SEQUENCE [LARGE SCALE GENOMIC DNA]</scope>
    <source>
        <strain evidence="4 5">DSM 18839</strain>
    </source>
</reference>
<dbReference type="Pfam" id="PF01494">
    <property type="entry name" value="FAD_binding_3"/>
    <property type="match status" value="2"/>
</dbReference>
<dbReference type="SUPFAM" id="SSF54373">
    <property type="entry name" value="FAD-linked reductases, C-terminal domain"/>
    <property type="match status" value="1"/>
</dbReference>
<name>A0A8G2BHP1_9PROT</name>
<dbReference type="PRINTS" id="PR00420">
    <property type="entry name" value="RNGMNOXGNASE"/>
</dbReference>
<keyword evidence="5" id="KW-1185">Reference proteome</keyword>
<dbReference type="PANTHER" id="PTHR13789">
    <property type="entry name" value="MONOOXYGENASE"/>
    <property type="match status" value="1"/>
</dbReference>
<evidence type="ECO:0000313" key="5">
    <source>
        <dbReference type="Proteomes" id="UP000198615"/>
    </source>
</evidence>
<evidence type="ECO:0000313" key="4">
    <source>
        <dbReference type="EMBL" id="SDF65006.1"/>
    </source>
</evidence>
<dbReference type="Gene3D" id="3.50.50.60">
    <property type="entry name" value="FAD/NAD(P)-binding domain"/>
    <property type="match status" value="1"/>
</dbReference>
<dbReference type="NCBIfam" id="NF005720">
    <property type="entry name" value="PRK07538.1"/>
    <property type="match status" value="1"/>
</dbReference>
<evidence type="ECO:0000259" key="3">
    <source>
        <dbReference type="Pfam" id="PF01494"/>
    </source>
</evidence>
<protein>
    <submittedName>
        <fullName evidence="4">2-polyprenyl-6-methoxyphenol hydroxylase</fullName>
    </submittedName>
</protein>
<evidence type="ECO:0000256" key="1">
    <source>
        <dbReference type="ARBA" id="ARBA00023002"/>
    </source>
</evidence>
<proteinExistence type="predicted"/>
<gene>
    <name evidence="4" type="ORF">SAMN05660686_01918</name>
</gene>
<dbReference type="Gene3D" id="3.30.9.30">
    <property type="match status" value="1"/>
</dbReference>
<dbReference type="PANTHER" id="PTHR13789:SF268">
    <property type="entry name" value="5-METHYLPHENAZINE-1-CARBOXYLATE 1-MONOOXYGENASE"/>
    <property type="match status" value="1"/>
</dbReference>
<dbReference type="AlphaFoldDB" id="A0A8G2BHP1"/>
<comment type="caution">
    <text evidence="4">The sequence shown here is derived from an EMBL/GenBank/DDBJ whole genome shotgun (WGS) entry which is preliminary data.</text>
</comment>
<dbReference type="GO" id="GO:0004497">
    <property type="term" value="F:monooxygenase activity"/>
    <property type="evidence" value="ECO:0007669"/>
    <property type="project" value="UniProtKB-KW"/>
</dbReference>
<sequence length="469" mass="50789">MDGTQEARLPASVAEVEGRGVGNIETVTGGHGLGKTVGSAAGREAKQGSARMKAIIIGGGIGGLATALSLHEQGIDAHVYEQSMTIRELGVGINTLPHAIKELAALGLLDRLDAIGIRTYELIYQNRFGQEIWRDLRGTDAGYDFPQFSIHRGKLQAVLLEAVRERLGDDHVHTGHQITGFEDDGGTVTARFERRDTATKVTVTGDVLIGCDGIHSKVRETFYPDEGPPSWNGLMLWRGAVEGEPFLTGKSMIIAGGMNAKFVCYPIYNDPDTPDKTLINWAVVARLGDGTRPPPRRENWSRLGDRADVMQYVDGVFELDLIDPVDLITKTVDFYEFPMCDRDPVDRWSFGRVTLLGDAAHPMYPVGSNGASQAILDARCLAPLLATCGGDVEGALKTYEAERLPTTAEIVRTNRGGGPEGVIDLVEERAPDGFTALDQVASREELEAIVRGYATLAKFSQSDVNRARG</sequence>
<feature type="domain" description="FAD-binding" evidence="3">
    <location>
        <begin position="52"/>
        <end position="221"/>
    </location>
</feature>
<dbReference type="InterPro" id="IPR002938">
    <property type="entry name" value="FAD-bd"/>
</dbReference>
<keyword evidence="1" id="KW-0560">Oxidoreductase</keyword>
<organism evidence="4 5">
    <name type="scientific">Thalassobaculum litoreum DSM 18839</name>
    <dbReference type="NCBI Taxonomy" id="1123362"/>
    <lineage>
        <taxon>Bacteria</taxon>
        <taxon>Pseudomonadati</taxon>
        <taxon>Pseudomonadota</taxon>
        <taxon>Alphaproteobacteria</taxon>
        <taxon>Rhodospirillales</taxon>
        <taxon>Thalassobaculaceae</taxon>
        <taxon>Thalassobaculum</taxon>
    </lineage>
</organism>
<dbReference type="SUPFAM" id="SSF51905">
    <property type="entry name" value="FAD/NAD(P)-binding domain"/>
    <property type="match status" value="1"/>
</dbReference>
<feature type="domain" description="FAD-binding" evidence="3">
    <location>
        <begin position="345"/>
        <end position="412"/>
    </location>
</feature>
<accession>A0A8G2BHP1</accession>
<dbReference type="Proteomes" id="UP000198615">
    <property type="component" value="Unassembled WGS sequence"/>
</dbReference>
<dbReference type="InterPro" id="IPR050493">
    <property type="entry name" value="FAD-dep_Monooxygenase_BioMet"/>
</dbReference>
<evidence type="ECO:0000256" key="2">
    <source>
        <dbReference type="ARBA" id="ARBA00023033"/>
    </source>
</evidence>
<dbReference type="GO" id="GO:0071949">
    <property type="term" value="F:FAD binding"/>
    <property type="evidence" value="ECO:0007669"/>
    <property type="project" value="InterPro"/>
</dbReference>
<keyword evidence="2" id="KW-0503">Monooxygenase</keyword>